<protein>
    <submittedName>
        <fullName evidence="1">Uncharacterized protein</fullName>
    </submittedName>
</protein>
<sequence>MKNKIYSVVIILLTTITFGQTYTPGVGINTDNPKRTLDVNGTTISKGSTDKWFFENPGIYTGKSNDSYLTVIDKDDNKMKVFNPSTMSYASINYATFRFNKLPNTGLTEYDTKIDASKYHVMIGGFIIYGIASGETKDSKTVSGTSTRINGNVLYTSRAYIGSGNTWRLKFQPNNGITFDQTRIDLILNVAIYRKNLLLSDTNEKIVVDMKNTKTATAQAPAKI</sequence>
<dbReference type="KEGG" id="efal:FH779_07640"/>
<dbReference type="EMBL" id="CP040908">
    <property type="protein sequence ID" value="QLL57957.1"/>
    <property type="molecule type" value="Genomic_DNA"/>
</dbReference>
<evidence type="ECO:0000313" key="1">
    <source>
        <dbReference type="EMBL" id="QLL57957.1"/>
    </source>
</evidence>
<dbReference type="Proteomes" id="UP000510643">
    <property type="component" value="Chromosome"/>
</dbReference>
<organism evidence="1 2">
    <name type="scientific">Empedobacter falsenii</name>
    <dbReference type="NCBI Taxonomy" id="343874"/>
    <lineage>
        <taxon>Bacteria</taxon>
        <taxon>Pseudomonadati</taxon>
        <taxon>Bacteroidota</taxon>
        <taxon>Flavobacteriia</taxon>
        <taxon>Flavobacteriales</taxon>
        <taxon>Weeksellaceae</taxon>
        <taxon>Empedobacter</taxon>
    </lineage>
</organism>
<keyword evidence="2" id="KW-1185">Reference proteome</keyword>
<dbReference type="GeneID" id="78401320"/>
<dbReference type="RefSeq" id="WP_038330413.1">
    <property type="nucleotide sequence ID" value="NZ_CP040908.1"/>
</dbReference>
<proteinExistence type="predicted"/>
<name>A0A7H9DRY1_9FLAO</name>
<dbReference type="AlphaFoldDB" id="A0A7H9DRY1"/>
<evidence type="ECO:0000313" key="2">
    <source>
        <dbReference type="Proteomes" id="UP000510643"/>
    </source>
</evidence>
<reference evidence="1 2" key="1">
    <citation type="submission" date="2019-06" db="EMBL/GenBank/DDBJ databases">
        <title>Emergence of pandrug resistant Empedobacter falsenii in China.</title>
        <authorList>
            <person name="Dong N."/>
            <person name="Chen S."/>
            <person name="Zhang R."/>
        </authorList>
    </citation>
    <scope>NUCLEOTIDE SEQUENCE [LARGE SCALE GENOMIC DNA]</scope>
    <source>
        <strain evidence="1 2">1681-1</strain>
    </source>
</reference>
<accession>A0A7H9DRY1</accession>
<dbReference type="OrthoDB" id="1244544at2"/>
<gene>
    <name evidence="1" type="ORF">FH779_07640</name>
</gene>